<sequence length="281" mass="31484">MARTDPHNLSRYWWDRHTPGLSLMCADFTTQAYPPHTHDGFVIAVTEAGGSVIKSRGVVEEARSSTLFVFNPAEAHAGWMGHSERWRYRSFYLTQSAIDAVARGLGVAEVPYFTRNRFGDADLVDGFLALHRALEDGRDLFRERELLVSTFGRLYRRHGSGGGRIEAPPRDRALLRLVTDLVHQRHAEDLRLEDLSAAAGLTPFQLIGLFKRGVGMTPHAYLVQARLKRACHYLRRGMPIAQVAGATGFYDQSALTRHFKRCYGITPLQFARAAQHGGRPA</sequence>
<dbReference type="PROSITE" id="PS01124">
    <property type="entry name" value="HTH_ARAC_FAMILY_2"/>
    <property type="match status" value="1"/>
</dbReference>
<dbReference type="SUPFAM" id="SSF46689">
    <property type="entry name" value="Homeodomain-like"/>
    <property type="match status" value="2"/>
</dbReference>
<dbReference type="Gene3D" id="1.10.10.60">
    <property type="entry name" value="Homeodomain-like"/>
    <property type="match status" value="1"/>
</dbReference>
<dbReference type="InterPro" id="IPR009057">
    <property type="entry name" value="Homeodomain-like_sf"/>
</dbReference>
<dbReference type="SMART" id="SM00342">
    <property type="entry name" value="HTH_ARAC"/>
    <property type="match status" value="1"/>
</dbReference>
<dbReference type="InterPro" id="IPR018060">
    <property type="entry name" value="HTH_AraC"/>
</dbReference>
<reference evidence="6" key="1">
    <citation type="submission" date="2017-05" db="EMBL/GenBank/DDBJ databases">
        <title>Complete and WGS of Bordetella genogroups.</title>
        <authorList>
            <person name="Spilker T."/>
            <person name="Lipuma J."/>
        </authorList>
    </citation>
    <scope>NUCLEOTIDE SEQUENCE [LARGE SCALE GENOMIC DNA]</scope>
    <source>
        <strain evidence="6">AU8256</strain>
    </source>
</reference>
<dbReference type="PANTHER" id="PTHR46796:SF2">
    <property type="entry name" value="TRANSCRIPTIONAL REGULATORY PROTEIN"/>
    <property type="match status" value="1"/>
</dbReference>
<protein>
    <recommendedName>
        <fullName evidence="4">HTH araC/xylS-type domain-containing protein</fullName>
    </recommendedName>
</protein>
<dbReference type="SUPFAM" id="SSF51215">
    <property type="entry name" value="Regulatory protein AraC"/>
    <property type="match status" value="1"/>
</dbReference>
<proteinExistence type="predicted"/>
<dbReference type="RefSeq" id="WP_094807529.1">
    <property type="nucleotide sequence ID" value="NZ_NEVT01000007.1"/>
</dbReference>
<keyword evidence="3" id="KW-0804">Transcription</keyword>
<organism evidence="5 6">
    <name type="scientific">Bordetella genomosp. 2</name>
    <dbReference type="NCBI Taxonomy" id="1983456"/>
    <lineage>
        <taxon>Bacteria</taxon>
        <taxon>Pseudomonadati</taxon>
        <taxon>Pseudomonadota</taxon>
        <taxon>Betaproteobacteria</taxon>
        <taxon>Burkholderiales</taxon>
        <taxon>Alcaligenaceae</taxon>
        <taxon>Bordetella</taxon>
    </lineage>
</organism>
<evidence type="ECO:0000313" key="5">
    <source>
        <dbReference type="EMBL" id="OZI73836.1"/>
    </source>
</evidence>
<dbReference type="Pfam" id="PF02311">
    <property type="entry name" value="AraC_binding"/>
    <property type="match status" value="1"/>
</dbReference>
<keyword evidence="2" id="KW-0238">DNA-binding</keyword>
<evidence type="ECO:0000259" key="4">
    <source>
        <dbReference type="PROSITE" id="PS01124"/>
    </source>
</evidence>
<feature type="domain" description="HTH araC/xylS-type" evidence="4">
    <location>
        <begin position="176"/>
        <end position="273"/>
    </location>
</feature>
<dbReference type="InterPro" id="IPR037923">
    <property type="entry name" value="HTH-like"/>
</dbReference>
<evidence type="ECO:0000256" key="2">
    <source>
        <dbReference type="ARBA" id="ARBA00023125"/>
    </source>
</evidence>
<evidence type="ECO:0000256" key="1">
    <source>
        <dbReference type="ARBA" id="ARBA00023015"/>
    </source>
</evidence>
<dbReference type="Proteomes" id="UP000215633">
    <property type="component" value="Unassembled WGS sequence"/>
</dbReference>
<dbReference type="GO" id="GO:0043565">
    <property type="term" value="F:sequence-specific DNA binding"/>
    <property type="evidence" value="ECO:0007669"/>
    <property type="project" value="InterPro"/>
</dbReference>
<gene>
    <name evidence="5" type="ORF">CAL24_18535</name>
</gene>
<keyword evidence="6" id="KW-1185">Reference proteome</keyword>
<dbReference type="GO" id="GO:0003700">
    <property type="term" value="F:DNA-binding transcription factor activity"/>
    <property type="evidence" value="ECO:0007669"/>
    <property type="project" value="InterPro"/>
</dbReference>
<name>A0A261VI56_9BORD</name>
<dbReference type="AlphaFoldDB" id="A0A261VI56"/>
<dbReference type="InterPro" id="IPR003313">
    <property type="entry name" value="AraC-bd"/>
</dbReference>
<dbReference type="EMBL" id="NEVT01000007">
    <property type="protein sequence ID" value="OZI73836.1"/>
    <property type="molecule type" value="Genomic_DNA"/>
</dbReference>
<evidence type="ECO:0000256" key="3">
    <source>
        <dbReference type="ARBA" id="ARBA00023163"/>
    </source>
</evidence>
<evidence type="ECO:0000313" key="6">
    <source>
        <dbReference type="Proteomes" id="UP000215633"/>
    </source>
</evidence>
<dbReference type="PANTHER" id="PTHR46796">
    <property type="entry name" value="HTH-TYPE TRANSCRIPTIONAL ACTIVATOR RHAS-RELATED"/>
    <property type="match status" value="1"/>
</dbReference>
<keyword evidence="1" id="KW-0805">Transcription regulation</keyword>
<comment type="caution">
    <text evidence="5">The sequence shown here is derived from an EMBL/GenBank/DDBJ whole genome shotgun (WGS) entry which is preliminary data.</text>
</comment>
<accession>A0A261VI56</accession>
<dbReference type="InterPro" id="IPR050204">
    <property type="entry name" value="AraC_XylS_family_regulators"/>
</dbReference>
<dbReference type="Pfam" id="PF12833">
    <property type="entry name" value="HTH_18"/>
    <property type="match status" value="1"/>
</dbReference>